<dbReference type="GeneID" id="55617060"/>
<evidence type="ECO:0000313" key="1">
    <source>
        <dbReference type="EMBL" id="QEG08605.1"/>
    </source>
</evidence>
<protein>
    <submittedName>
        <fullName evidence="1">Uncharacterized protein</fullName>
    </submittedName>
</protein>
<organism evidence="1 2">
    <name type="scientific">Aeromonas phage 4L372D</name>
    <dbReference type="NCBI Taxonomy" id="2588518"/>
    <lineage>
        <taxon>Viruses</taxon>
        <taxon>Duplodnaviria</taxon>
        <taxon>Heunggongvirae</taxon>
        <taxon>Uroviricota</taxon>
        <taxon>Caudoviricetes</taxon>
        <taxon>Plateaulakevirus</taxon>
        <taxon>Plateaulakevirus pv4L372D</taxon>
    </lineage>
</organism>
<dbReference type="KEGG" id="vg:55617060"/>
<evidence type="ECO:0000313" key="2">
    <source>
        <dbReference type="Proteomes" id="UP000323739"/>
    </source>
</evidence>
<proteinExistence type="predicted"/>
<accession>A0A5B9N712</accession>
<dbReference type="RefSeq" id="YP_009846689.1">
    <property type="nucleotide sequence ID" value="NC_048771.1"/>
</dbReference>
<reference evidence="1 2" key="1">
    <citation type="submission" date="2019-04" db="EMBL/GenBank/DDBJ databases">
        <title>Nine Novel Phages from a Plateau Lake in Southwest China Provide Insights into Aeromonas Phage Diversity.</title>
        <authorList>
            <person name="Xiao W."/>
            <person name="Bai M."/>
            <person name="Wang Y."/>
            <person name="Cui X."/>
        </authorList>
    </citation>
    <scope>NUCLEOTIDE SEQUENCE [LARGE SCALE GENOMIC DNA]</scope>
</reference>
<keyword evidence="2" id="KW-1185">Reference proteome</keyword>
<gene>
    <name evidence="1" type="primary">4L372D_141</name>
</gene>
<dbReference type="Proteomes" id="UP000323739">
    <property type="component" value="Segment"/>
</dbReference>
<name>A0A5B9N712_9CAUD</name>
<dbReference type="EMBL" id="MK813939">
    <property type="protein sequence ID" value="QEG08605.1"/>
    <property type="molecule type" value="Genomic_DNA"/>
</dbReference>
<sequence>MRIHKGKPVFSYKDTYSLDGVLSTIILTGLVKFRDILKERDINGKVYGVPIFDDNYDDEPQSDKWFEILDKMIFAFDDKNEPDVSSYKIGFKLLSDKSKGFCSVSNQEGYDKYRKDMEDWNKKKQEGLELFAKHYNSLWW</sequence>